<sequence length="165" mass="17976">MSLAERKSSFPPHITPHARLLILGSLPGEASLAARQYYAHPRNLFWRLMGEVLGEDLPALPYQERLTALARRHVGLWDAVASASRKGSLDAAIRAVEANPLADLAARLPHLNAVACNGQASHRIATRPLATSGLPVIALPSSSPAHAAMPFAEKRSRWLELRRFL</sequence>
<dbReference type="OrthoDB" id="9799921at2"/>
<keyword evidence="2" id="KW-0378">Hydrolase</keyword>
<dbReference type="SMART" id="SM00986">
    <property type="entry name" value="UDG"/>
    <property type="match status" value="1"/>
</dbReference>
<dbReference type="SMART" id="SM00987">
    <property type="entry name" value="UreE_C"/>
    <property type="match status" value="1"/>
</dbReference>
<dbReference type="CDD" id="cd10032">
    <property type="entry name" value="UDG-F6_HDG"/>
    <property type="match status" value="1"/>
</dbReference>
<dbReference type="GO" id="GO:0033958">
    <property type="term" value="F:DNA-deoxyinosine glycosylase activity"/>
    <property type="evidence" value="ECO:0007669"/>
    <property type="project" value="UniProtKB-EC"/>
</dbReference>
<keyword evidence="3" id="KW-1185">Reference proteome</keyword>
<feature type="domain" description="Uracil-DNA glycosylase-like" evidence="1">
    <location>
        <begin position="11"/>
        <end position="162"/>
    </location>
</feature>
<dbReference type="EC" id="3.2.2.15" evidence="2"/>
<dbReference type="InterPro" id="IPR036895">
    <property type="entry name" value="Uracil-DNA_glycosylase-like_sf"/>
</dbReference>
<name>A0A844YX53_9SPHN</name>
<evidence type="ECO:0000259" key="1">
    <source>
        <dbReference type="SMART" id="SM00986"/>
    </source>
</evidence>
<accession>A0A844YX53</accession>
<reference evidence="2 3" key="1">
    <citation type="submission" date="2019-12" db="EMBL/GenBank/DDBJ databases">
        <title>Genomic-based taxomic classification of the family Erythrobacteraceae.</title>
        <authorList>
            <person name="Xu L."/>
        </authorList>
    </citation>
    <scope>NUCLEOTIDE SEQUENCE [LARGE SCALE GENOMIC DNA]</scope>
    <source>
        <strain evidence="2 3">M0322</strain>
    </source>
</reference>
<evidence type="ECO:0000313" key="3">
    <source>
        <dbReference type="Proteomes" id="UP000466966"/>
    </source>
</evidence>
<gene>
    <name evidence="2" type="ORF">GRI99_14940</name>
</gene>
<dbReference type="SUPFAM" id="SSF52141">
    <property type="entry name" value="Uracil-DNA glycosylase-like"/>
    <property type="match status" value="1"/>
</dbReference>
<comment type="caution">
    <text evidence="2">The sequence shown here is derived from an EMBL/GenBank/DDBJ whole genome shotgun (WGS) entry which is preliminary data.</text>
</comment>
<organism evidence="2 3">
    <name type="scientific">Alteraurantiacibacter buctensis</name>
    <dbReference type="NCBI Taxonomy" id="1503981"/>
    <lineage>
        <taxon>Bacteria</taxon>
        <taxon>Pseudomonadati</taxon>
        <taxon>Pseudomonadota</taxon>
        <taxon>Alphaproteobacteria</taxon>
        <taxon>Sphingomonadales</taxon>
        <taxon>Erythrobacteraceae</taxon>
        <taxon>Alteraurantiacibacter</taxon>
    </lineage>
</organism>
<dbReference type="RefSeq" id="WP_160772854.1">
    <property type="nucleotide sequence ID" value="NZ_WTYV01000006.1"/>
</dbReference>
<evidence type="ECO:0000313" key="2">
    <source>
        <dbReference type="EMBL" id="MXO72925.1"/>
    </source>
</evidence>
<proteinExistence type="predicted"/>
<dbReference type="Proteomes" id="UP000466966">
    <property type="component" value="Unassembled WGS sequence"/>
</dbReference>
<dbReference type="InterPro" id="IPR005122">
    <property type="entry name" value="Uracil-DNA_glycosylase-like"/>
</dbReference>
<dbReference type="InterPro" id="IPR026353">
    <property type="entry name" value="Hypoxan-DNA_Glyclase"/>
</dbReference>
<dbReference type="Pfam" id="PF03167">
    <property type="entry name" value="UDG"/>
    <property type="match status" value="1"/>
</dbReference>
<dbReference type="Gene3D" id="3.40.470.10">
    <property type="entry name" value="Uracil-DNA glycosylase-like domain"/>
    <property type="match status" value="1"/>
</dbReference>
<dbReference type="AlphaFoldDB" id="A0A844YX53"/>
<protein>
    <submittedName>
        <fullName evidence="2">DNA-deoxyinosine glycosylase</fullName>
        <ecNumber evidence="2">3.2.2.15</ecNumber>
    </submittedName>
</protein>
<keyword evidence="2" id="KW-0326">Glycosidase</keyword>
<dbReference type="EMBL" id="WTYV01000006">
    <property type="protein sequence ID" value="MXO72925.1"/>
    <property type="molecule type" value="Genomic_DNA"/>
</dbReference>
<dbReference type="NCBIfam" id="TIGR04274">
    <property type="entry name" value="hypoxanDNAglyco"/>
    <property type="match status" value="1"/>
</dbReference>